<dbReference type="NCBIfam" id="NF000766">
    <property type="entry name" value="PRK00049.1"/>
    <property type="match status" value="1"/>
</dbReference>
<evidence type="ECO:0000256" key="6">
    <source>
        <dbReference type="ARBA" id="ARBA00023134"/>
    </source>
</evidence>
<protein>
    <recommendedName>
        <fullName evidence="7">Elongation factor Tu</fullName>
    </recommendedName>
</protein>
<dbReference type="CDD" id="cd03697">
    <property type="entry name" value="EFTU_II"/>
    <property type="match status" value="1"/>
</dbReference>
<dbReference type="GeneID" id="27216183"/>
<dbReference type="InterPro" id="IPR004161">
    <property type="entry name" value="EFTu-like_2"/>
</dbReference>
<gene>
    <name evidence="9" type="primary">tufA</name>
    <name evidence="9" type="ORF">Gvag_207</name>
</gene>
<dbReference type="InterPro" id="IPR009001">
    <property type="entry name" value="Transl_elong_EF1A/Init_IF2_C"/>
</dbReference>
<dbReference type="NCBIfam" id="TIGR00485">
    <property type="entry name" value="EF-Tu"/>
    <property type="match status" value="1"/>
</dbReference>
<dbReference type="PROSITE" id="PS51722">
    <property type="entry name" value="G_TR_2"/>
    <property type="match status" value="1"/>
</dbReference>
<dbReference type="GO" id="GO:0005525">
    <property type="term" value="F:GTP binding"/>
    <property type="evidence" value="ECO:0007669"/>
    <property type="project" value="UniProtKB-UniRule"/>
</dbReference>
<evidence type="ECO:0000256" key="1">
    <source>
        <dbReference type="ARBA" id="ARBA00004474"/>
    </source>
</evidence>
<keyword evidence="9" id="KW-0934">Plastid</keyword>
<keyword evidence="4 7" id="KW-0251">Elongation factor</keyword>
<dbReference type="Gene3D" id="2.40.30.10">
    <property type="entry name" value="Translation factors"/>
    <property type="match status" value="2"/>
</dbReference>
<evidence type="ECO:0000256" key="7">
    <source>
        <dbReference type="RuleBase" id="RU000325"/>
    </source>
</evidence>
<proteinExistence type="inferred from homology"/>
<name>A0A141SEC0_GELVA</name>
<dbReference type="RefSeq" id="YP_009244396.1">
    <property type="nucleotide sequence ID" value="NC_029859.1"/>
</dbReference>
<dbReference type="InterPro" id="IPR027417">
    <property type="entry name" value="P-loop_NTPase"/>
</dbReference>
<dbReference type="InterPro" id="IPR004160">
    <property type="entry name" value="Transl_elong_EFTu/EF1A_C"/>
</dbReference>
<comment type="function">
    <text evidence="7">This protein promotes the GTP-dependent binding of aminoacyl-tRNA to the A-site of ribosomes during protein biosynthesis.</text>
</comment>
<dbReference type="NCBIfam" id="TIGR00231">
    <property type="entry name" value="small_GTP"/>
    <property type="match status" value="1"/>
</dbReference>
<dbReference type="Pfam" id="PF03144">
    <property type="entry name" value="GTP_EFTU_D2"/>
    <property type="match status" value="1"/>
</dbReference>
<sequence length="409" mass="44721">MAREKFERKKPHVNIGTIGHVDHGKTTLTAAISATLAAASNTKAKKFDEIDAAPEEKARGITINTAHVEYETSNRHYAHVDCPGHADYVKNMITGAAQMDGAILVVSAADGPMPQTREHILLAKQVGVPNIVVFLNKEDQVDDQELLELVDVEVRELLEQYNFPGDEIPFVSGSALLALQAINTNESIQRGEDEWVDKIHSLMDAVDKYIPTPVRDVEKTFLMAVEDVFSITGRGTVATGRIERGIIKVGDSIEIVGLKETTTTTITGLEMFQKTLDEGMAGDNIGILLRGVQKKDIERGMVLAQPGTITPHTQFEAEVYILTKDEGGRHTPFFSGYRPQFYVRTTDVTGTITQFTADDGSEAEMVMPGDRIKMSAELINPIAIEQGMRFAIREGGKTVGAGVVSKILK</sequence>
<dbReference type="NCBIfam" id="NF009373">
    <property type="entry name" value="PRK12736.1"/>
    <property type="match status" value="1"/>
</dbReference>
<keyword evidence="5" id="KW-0648">Protein biosynthesis</keyword>
<dbReference type="SUPFAM" id="SSF50465">
    <property type="entry name" value="EF-Tu/eEF-1alpha/eIF2-gamma C-terminal domain"/>
    <property type="match status" value="1"/>
</dbReference>
<dbReference type="InterPro" id="IPR000795">
    <property type="entry name" value="T_Tr_GTP-bd_dom"/>
</dbReference>
<dbReference type="SUPFAM" id="SSF52540">
    <property type="entry name" value="P-loop containing nucleoside triphosphate hydrolases"/>
    <property type="match status" value="1"/>
</dbReference>
<reference evidence="9" key="1">
    <citation type="submission" date="2015-07" db="EMBL/GenBank/DDBJ databases">
        <title>Reconstructing the complex evolutionary history of mobile plasmids in red algal genomes.</title>
        <authorList>
            <person name="Lee J."/>
            <person name="Kim K.M."/>
            <person name="Yang E.C."/>
            <person name="Miller K.A."/>
            <person name="Boo S.M."/>
            <person name="Bhattacharya D."/>
            <person name="Yoon H.S."/>
        </authorList>
    </citation>
    <scope>NUCLEOTIDE SEQUENCE</scope>
</reference>
<dbReference type="PANTHER" id="PTHR43721">
    <property type="entry name" value="ELONGATION FACTOR TU-RELATED"/>
    <property type="match status" value="1"/>
</dbReference>
<dbReference type="InterPro" id="IPR033720">
    <property type="entry name" value="EFTU_2"/>
</dbReference>
<dbReference type="EMBL" id="KT266787">
    <property type="protein sequence ID" value="AMK96638.1"/>
    <property type="molecule type" value="Genomic_DNA"/>
</dbReference>
<dbReference type="GO" id="GO:0009507">
    <property type="term" value="C:chloroplast"/>
    <property type="evidence" value="ECO:0007669"/>
    <property type="project" value="UniProtKB-ARBA"/>
</dbReference>
<feature type="domain" description="Tr-type G" evidence="8">
    <location>
        <begin position="10"/>
        <end position="214"/>
    </location>
</feature>
<dbReference type="NCBIfam" id="NF009372">
    <property type="entry name" value="PRK12735.1"/>
    <property type="match status" value="1"/>
</dbReference>
<dbReference type="FunFam" id="2.40.30.10:FF:000001">
    <property type="entry name" value="Elongation factor Tu"/>
    <property type="match status" value="1"/>
</dbReference>
<comment type="subcellular location">
    <subcellularLocation>
        <location evidence="1">Plastid</location>
    </subcellularLocation>
</comment>
<dbReference type="InterPro" id="IPR005225">
    <property type="entry name" value="Small_GTP-bd"/>
</dbReference>
<dbReference type="GO" id="GO:0005829">
    <property type="term" value="C:cytosol"/>
    <property type="evidence" value="ECO:0007669"/>
    <property type="project" value="TreeGrafter"/>
</dbReference>
<dbReference type="InterPro" id="IPR009000">
    <property type="entry name" value="Transl_B-barrel_sf"/>
</dbReference>
<evidence type="ECO:0000256" key="3">
    <source>
        <dbReference type="ARBA" id="ARBA00022741"/>
    </source>
</evidence>
<dbReference type="FunFam" id="2.40.30.10:FF:000046">
    <property type="entry name" value="Elongation factor Tu"/>
    <property type="match status" value="1"/>
</dbReference>
<dbReference type="InterPro" id="IPR031157">
    <property type="entry name" value="G_TR_CS"/>
</dbReference>
<evidence type="ECO:0000256" key="2">
    <source>
        <dbReference type="ARBA" id="ARBA00007249"/>
    </source>
</evidence>
<dbReference type="CDD" id="cd01884">
    <property type="entry name" value="EF_Tu"/>
    <property type="match status" value="1"/>
</dbReference>
<keyword evidence="6 7" id="KW-0342">GTP-binding</keyword>
<evidence type="ECO:0000256" key="5">
    <source>
        <dbReference type="ARBA" id="ARBA00022917"/>
    </source>
</evidence>
<dbReference type="Pfam" id="PF03143">
    <property type="entry name" value="GTP_EFTU_D3"/>
    <property type="match status" value="1"/>
</dbReference>
<dbReference type="PANTHER" id="PTHR43721:SF22">
    <property type="entry name" value="ELONGATION FACTOR TU, MITOCHONDRIAL"/>
    <property type="match status" value="1"/>
</dbReference>
<dbReference type="CDD" id="cd03707">
    <property type="entry name" value="EFTU_III"/>
    <property type="match status" value="1"/>
</dbReference>
<evidence type="ECO:0000259" key="8">
    <source>
        <dbReference type="PROSITE" id="PS51722"/>
    </source>
</evidence>
<dbReference type="SUPFAM" id="SSF50447">
    <property type="entry name" value="Translation proteins"/>
    <property type="match status" value="1"/>
</dbReference>
<dbReference type="InterPro" id="IPR050055">
    <property type="entry name" value="EF-Tu_GTPase"/>
</dbReference>
<organism evidence="9">
    <name type="scientific">Gelidium vagum</name>
    <name type="common">Red alga</name>
    <dbReference type="NCBI Taxonomy" id="35171"/>
    <lineage>
        <taxon>Eukaryota</taxon>
        <taxon>Rhodophyta</taxon>
        <taxon>Florideophyceae</taxon>
        <taxon>Rhodymeniophycidae</taxon>
        <taxon>Gelidiales</taxon>
        <taxon>Gelidiaceae</taxon>
        <taxon>Gelidium</taxon>
    </lineage>
</organism>
<dbReference type="InterPro" id="IPR041709">
    <property type="entry name" value="EF-Tu_GTP-bd"/>
</dbReference>
<dbReference type="PRINTS" id="PR00315">
    <property type="entry name" value="ELONGATNFCT"/>
</dbReference>
<evidence type="ECO:0000256" key="4">
    <source>
        <dbReference type="ARBA" id="ARBA00022768"/>
    </source>
</evidence>
<keyword evidence="3 7" id="KW-0547">Nucleotide-binding</keyword>
<dbReference type="FunFam" id="3.40.50.300:FF:000003">
    <property type="entry name" value="Elongation factor Tu"/>
    <property type="match status" value="1"/>
</dbReference>
<geneLocation type="plastid" evidence="9"/>
<dbReference type="InterPro" id="IPR004541">
    <property type="entry name" value="Transl_elong_EFTu/EF1A_bac/org"/>
</dbReference>
<dbReference type="Gene3D" id="3.40.50.300">
    <property type="entry name" value="P-loop containing nucleotide triphosphate hydrolases"/>
    <property type="match status" value="1"/>
</dbReference>
<dbReference type="GO" id="GO:0003924">
    <property type="term" value="F:GTPase activity"/>
    <property type="evidence" value="ECO:0007669"/>
    <property type="project" value="UniProtKB-UniRule"/>
</dbReference>
<accession>A0A141SEC0</accession>
<comment type="similarity">
    <text evidence="2 7">Belongs to the TRAFAC class translation factor GTPase superfamily. Classic translation factor GTPase family. EF-Tu/EF-1A subfamily.</text>
</comment>
<dbReference type="AlphaFoldDB" id="A0A141SEC0"/>
<dbReference type="PROSITE" id="PS00301">
    <property type="entry name" value="G_TR_1"/>
    <property type="match status" value="1"/>
</dbReference>
<evidence type="ECO:0000313" key="9">
    <source>
        <dbReference type="EMBL" id="AMK96638.1"/>
    </source>
</evidence>
<dbReference type="HAMAP" id="MF_00118_B">
    <property type="entry name" value="EF_Tu_B"/>
    <property type="match status" value="1"/>
</dbReference>
<dbReference type="GO" id="GO:0003746">
    <property type="term" value="F:translation elongation factor activity"/>
    <property type="evidence" value="ECO:0007669"/>
    <property type="project" value="UniProtKB-UniRule"/>
</dbReference>
<dbReference type="Pfam" id="PF00009">
    <property type="entry name" value="GTP_EFTU"/>
    <property type="match status" value="1"/>
</dbReference>